<protein>
    <submittedName>
        <fullName evidence="1">Uncharacterized protein</fullName>
    </submittedName>
</protein>
<organism evidence="1 2">
    <name type="scientific">Brassica cretica</name>
    <name type="common">Mustard</name>
    <dbReference type="NCBI Taxonomy" id="69181"/>
    <lineage>
        <taxon>Eukaryota</taxon>
        <taxon>Viridiplantae</taxon>
        <taxon>Streptophyta</taxon>
        <taxon>Embryophyta</taxon>
        <taxon>Tracheophyta</taxon>
        <taxon>Spermatophyta</taxon>
        <taxon>Magnoliopsida</taxon>
        <taxon>eudicotyledons</taxon>
        <taxon>Gunneridae</taxon>
        <taxon>Pentapetalae</taxon>
        <taxon>rosids</taxon>
        <taxon>malvids</taxon>
        <taxon>Brassicales</taxon>
        <taxon>Brassicaceae</taxon>
        <taxon>Brassiceae</taxon>
        <taxon>Brassica</taxon>
    </lineage>
</organism>
<evidence type="ECO:0000313" key="2">
    <source>
        <dbReference type="Proteomes" id="UP000712600"/>
    </source>
</evidence>
<dbReference type="EMBL" id="QGKX02000088">
    <property type="protein sequence ID" value="KAF3583354.1"/>
    <property type="molecule type" value="Genomic_DNA"/>
</dbReference>
<dbReference type="AlphaFoldDB" id="A0A8S9RUH3"/>
<proteinExistence type="predicted"/>
<gene>
    <name evidence="1" type="ORF">F2Q69_00029601</name>
</gene>
<dbReference type="Proteomes" id="UP000712600">
    <property type="component" value="Unassembled WGS sequence"/>
</dbReference>
<reference evidence="1" key="1">
    <citation type="submission" date="2019-12" db="EMBL/GenBank/DDBJ databases">
        <title>Genome sequencing and annotation of Brassica cretica.</title>
        <authorList>
            <person name="Studholme D.J."/>
            <person name="Sarris P."/>
        </authorList>
    </citation>
    <scope>NUCLEOTIDE SEQUENCE</scope>
    <source>
        <strain evidence="1">PFS-109/04</strain>
        <tissue evidence="1">Leaf</tissue>
    </source>
</reference>
<comment type="caution">
    <text evidence="1">The sequence shown here is derived from an EMBL/GenBank/DDBJ whole genome shotgun (WGS) entry which is preliminary data.</text>
</comment>
<accession>A0A8S9RUH3</accession>
<evidence type="ECO:0000313" key="1">
    <source>
        <dbReference type="EMBL" id="KAF3583354.1"/>
    </source>
</evidence>
<name>A0A8S9RUH3_BRACR</name>
<sequence>MWLSSTKGAKVWPITKITFLYGFTTSPIYWYRSSLTELIFSECVRVRPTIAVLEQIYSGDFADGNDASKGSHCVCINAIKVEFRYRQSENYRSSFSPPKSDSHEQRRELGLAGYCFLI</sequence>